<organism evidence="4 5">
    <name type="scientific">Psittacicella gerlachiana</name>
    <dbReference type="NCBI Taxonomy" id="2028574"/>
    <lineage>
        <taxon>Bacteria</taxon>
        <taxon>Pseudomonadati</taxon>
        <taxon>Pseudomonadota</taxon>
        <taxon>Gammaproteobacteria</taxon>
        <taxon>Pasteurellales</taxon>
        <taxon>Psittacicellaceae</taxon>
        <taxon>Psittacicella</taxon>
    </lineage>
</organism>
<dbReference type="InterPro" id="IPR015915">
    <property type="entry name" value="Kelch-typ_b-propeller"/>
</dbReference>
<keyword evidence="1" id="KW-0880">Kelch repeat</keyword>
<feature type="signal peptide" evidence="3">
    <location>
        <begin position="1"/>
        <end position="27"/>
    </location>
</feature>
<dbReference type="PANTHER" id="PTHR24412:SF441">
    <property type="entry name" value="KELCH-LIKE PROTEIN 28"/>
    <property type="match status" value="1"/>
</dbReference>
<evidence type="ECO:0000256" key="2">
    <source>
        <dbReference type="ARBA" id="ARBA00022737"/>
    </source>
</evidence>
<evidence type="ECO:0000256" key="1">
    <source>
        <dbReference type="ARBA" id="ARBA00022441"/>
    </source>
</evidence>
<sequence>MEFDTMKLALKTSLIFGLAAAASSAFANVYPNLPVAIKQGGGALINDTVYVGLGSAGDKFYALNLKDAAKGWTEVASFPGGSLSQPVVAAVNGKIYVLGGVGTVNGLTTSTNDVYEYDPAKNTWTKLPTRAPLGLVGASGFVYGDRIFVVGGTNLEIFNGFFKDNAAAKTDDEKSAVAAHYFDKRTQDYFFNTILFSYQPSTNKWYNDGHVDFKGRAGAGVAIQGNEFIVVNGEIKPGLRTDKVNRGKIEADGDVEWKELKDLPPNPGEKVQDGVAGAYTGYIGKYLFVAGGANFPGAAQAYKNGNLFAHKGLAKIYQKAAFIYHDGKWSYAGDLPVGSGYGVALSYGNDLLLFGGETVDGKPLAEVYVVSYDPNTKKVSFK</sequence>
<keyword evidence="2" id="KW-0677">Repeat</keyword>
<evidence type="ECO:0000313" key="4">
    <source>
        <dbReference type="EMBL" id="RIY35720.1"/>
    </source>
</evidence>
<reference evidence="4 5" key="1">
    <citation type="submission" date="2017-08" db="EMBL/GenBank/DDBJ databases">
        <title>Reclassification of Bisgaard taxon 37 and 44.</title>
        <authorList>
            <person name="Christensen H."/>
        </authorList>
    </citation>
    <scope>NUCLEOTIDE SEQUENCE [LARGE SCALE GENOMIC DNA]</scope>
    <source>
        <strain evidence="4 5">EEAB3T1</strain>
    </source>
</reference>
<dbReference type="Gene3D" id="2.120.10.80">
    <property type="entry name" value="Kelch-type beta propeller"/>
    <property type="match status" value="2"/>
</dbReference>
<dbReference type="NCBIfam" id="NF010730">
    <property type="entry name" value="PRK14131.1"/>
    <property type="match status" value="1"/>
</dbReference>
<evidence type="ECO:0000313" key="5">
    <source>
        <dbReference type="Proteomes" id="UP000265964"/>
    </source>
</evidence>
<dbReference type="PANTHER" id="PTHR24412">
    <property type="entry name" value="KELCH PROTEIN"/>
    <property type="match status" value="1"/>
</dbReference>
<dbReference type="AlphaFoldDB" id="A0A3A1YF14"/>
<dbReference type="Pfam" id="PF24996">
    <property type="entry name" value="NANM"/>
    <property type="match status" value="1"/>
</dbReference>
<dbReference type="NCBIfam" id="TIGR03547">
    <property type="entry name" value="muta_rot_YjhT"/>
    <property type="match status" value="1"/>
</dbReference>
<dbReference type="InterPro" id="IPR056734">
    <property type="entry name" value="NANM"/>
</dbReference>
<dbReference type="Proteomes" id="UP000265964">
    <property type="component" value="Unassembled WGS sequence"/>
</dbReference>
<name>A0A3A1YF14_9GAMM</name>
<dbReference type="InterPro" id="IPR019936">
    <property type="entry name" value="NanM_proteobact"/>
</dbReference>
<keyword evidence="3" id="KW-0732">Signal</keyword>
<feature type="chain" id="PRO_5017419516" evidence="3">
    <location>
        <begin position="28"/>
        <end position="382"/>
    </location>
</feature>
<accession>A0A3A1YF14</accession>
<keyword evidence="5" id="KW-1185">Reference proteome</keyword>
<proteinExistence type="predicted"/>
<evidence type="ECO:0000256" key="3">
    <source>
        <dbReference type="SAM" id="SignalP"/>
    </source>
</evidence>
<dbReference type="OrthoDB" id="198899at2"/>
<gene>
    <name evidence="4" type="ORF">CKF59_03260</name>
</gene>
<dbReference type="EMBL" id="NRJF01000080">
    <property type="protein sequence ID" value="RIY35720.1"/>
    <property type="molecule type" value="Genomic_DNA"/>
</dbReference>
<comment type="caution">
    <text evidence="4">The sequence shown here is derived from an EMBL/GenBank/DDBJ whole genome shotgun (WGS) entry which is preliminary data.</text>
</comment>
<protein>
    <submittedName>
        <fullName evidence="4">N-acetylneuraminic acid mutarotase</fullName>
    </submittedName>
</protein>
<dbReference type="SUPFAM" id="SSF117281">
    <property type="entry name" value="Kelch motif"/>
    <property type="match status" value="1"/>
</dbReference>